<feature type="region of interest" description="Disordered" evidence="2">
    <location>
        <begin position="384"/>
        <end position="493"/>
    </location>
</feature>
<dbReference type="AlphaFoldDB" id="A0A167NNW0"/>
<protein>
    <submittedName>
        <fullName evidence="3">Uncharacterized protein</fullName>
    </submittedName>
</protein>
<feature type="compositionally biased region" description="Low complexity" evidence="2">
    <location>
        <begin position="229"/>
        <end position="255"/>
    </location>
</feature>
<keyword evidence="1" id="KW-0175">Coiled coil</keyword>
<dbReference type="OrthoDB" id="2290890at2759"/>
<evidence type="ECO:0000313" key="3">
    <source>
        <dbReference type="EMBL" id="OAD76369.1"/>
    </source>
</evidence>
<feature type="region of interest" description="Disordered" evidence="2">
    <location>
        <begin position="154"/>
        <end position="259"/>
    </location>
</feature>
<evidence type="ECO:0000256" key="1">
    <source>
        <dbReference type="SAM" id="Coils"/>
    </source>
</evidence>
<feature type="compositionally biased region" description="Polar residues" evidence="2">
    <location>
        <begin position="460"/>
        <end position="472"/>
    </location>
</feature>
<dbReference type="VEuPathDB" id="FungiDB:PHYBLDRAFT_166341"/>
<gene>
    <name evidence="3" type="ORF">PHYBLDRAFT_166341</name>
</gene>
<feature type="coiled-coil region" evidence="1">
    <location>
        <begin position="350"/>
        <end position="384"/>
    </location>
</feature>
<feature type="region of interest" description="Disordered" evidence="2">
    <location>
        <begin position="108"/>
        <end position="139"/>
    </location>
</feature>
<feature type="region of interest" description="Disordered" evidence="2">
    <location>
        <begin position="325"/>
        <end position="347"/>
    </location>
</feature>
<dbReference type="EMBL" id="KV440976">
    <property type="protein sequence ID" value="OAD76369.1"/>
    <property type="molecule type" value="Genomic_DNA"/>
</dbReference>
<proteinExistence type="predicted"/>
<organism evidence="3 4">
    <name type="scientific">Phycomyces blakesleeanus (strain ATCC 8743b / DSM 1359 / FGSC 10004 / NBRC 33097 / NRRL 1555)</name>
    <dbReference type="NCBI Taxonomy" id="763407"/>
    <lineage>
        <taxon>Eukaryota</taxon>
        <taxon>Fungi</taxon>
        <taxon>Fungi incertae sedis</taxon>
        <taxon>Mucoromycota</taxon>
        <taxon>Mucoromycotina</taxon>
        <taxon>Mucoromycetes</taxon>
        <taxon>Mucorales</taxon>
        <taxon>Phycomycetaceae</taxon>
        <taxon>Phycomyces</taxon>
    </lineage>
</organism>
<dbReference type="InParanoid" id="A0A167NNW0"/>
<name>A0A167NNW0_PHYB8</name>
<feature type="compositionally biased region" description="Low complexity" evidence="2">
    <location>
        <begin position="113"/>
        <end position="132"/>
    </location>
</feature>
<evidence type="ECO:0000256" key="2">
    <source>
        <dbReference type="SAM" id="MobiDB-lite"/>
    </source>
</evidence>
<dbReference type="Proteomes" id="UP000077315">
    <property type="component" value="Unassembled WGS sequence"/>
</dbReference>
<dbReference type="GeneID" id="28996312"/>
<feature type="compositionally biased region" description="Polar residues" evidence="2">
    <location>
        <begin position="179"/>
        <end position="197"/>
    </location>
</feature>
<dbReference type="RefSeq" id="XP_018294409.1">
    <property type="nucleotide sequence ID" value="XM_018435406.1"/>
</dbReference>
<sequence>MYLPTLWNEQDIGLSSDTSPSSTATIPLSPTMTAPMDSQPFTHQPVYSDPSLNLLYSHYLSMDTPACSVSWTPQPTFTSMPSVHITPAPFSVPYFANDYQHQDLEYSYPYNNQPQHQPQPQPQHLHQHQYTQPPSPTPYYPDVSSSLSSFYYTETSQGPSPIMTRSLDIPVRTPHPPKSGSSTLASRSTKNGKQKCNSRIGGHKRTKTADSLPTMRSTEVRCAHAKYTSSSSVEGRSSSASASMPASASGSPSGRAELKNKSVDGLETELGFLRDETVSIVIVLDSLRSAFLASTSEDPMVEPNRPLAILTGISPETPVAVPRPMIDPGTARGPVTESFLGRSNYTPDMDKEVQTAYDELMSQVKQLEKKVVKLEEQVKAVHVVPSRSKRTRREIDEDNDYAEGSNSATRYAQTASSSPAASASSVSASESTSASVAAVGGAVSTSESVSASPSMSMSSNLGTCSPIGPSNSSKRHKPPFGKSGLGSSQHRRF</sequence>
<evidence type="ECO:0000313" key="4">
    <source>
        <dbReference type="Proteomes" id="UP000077315"/>
    </source>
</evidence>
<feature type="compositionally biased region" description="Polar residues" evidence="2">
    <location>
        <begin position="404"/>
        <end position="414"/>
    </location>
</feature>
<keyword evidence="4" id="KW-1185">Reference proteome</keyword>
<reference evidence="4" key="1">
    <citation type="submission" date="2015-06" db="EMBL/GenBank/DDBJ databases">
        <title>Expansion of signal transduction pathways in fungi by whole-genome duplication.</title>
        <authorList>
            <consortium name="DOE Joint Genome Institute"/>
            <person name="Corrochano L.M."/>
            <person name="Kuo A."/>
            <person name="Marcet-Houben M."/>
            <person name="Polaino S."/>
            <person name="Salamov A."/>
            <person name="Villalobos J.M."/>
            <person name="Alvarez M.I."/>
            <person name="Avalos J."/>
            <person name="Benito E.P."/>
            <person name="Benoit I."/>
            <person name="Burger G."/>
            <person name="Camino L.P."/>
            <person name="Canovas D."/>
            <person name="Cerda-Olmedo E."/>
            <person name="Cheng J.-F."/>
            <person name="Dominguez A."/>
            <person name="Elias M."/>
            <person name="Eslava A.P."/>
            <person name="Glaser F."/>
            <person name="Grimwood J."/>
            <person name="Gutierrez G."/>
            <person name="Heitman J."/>
            <person name="Henrissat B."/>
            <person name="Iturriaga E.A."/>
            <person name="Lang B.F."/>
            <person name="Lavin J.L."/>
            <person name="Lee S."/>
            <person name="Li W."/>
            <person name="Lindquist E."/>
            <person name="Lopez-Garcia S."/>
            <person name="Luque E.M."/>
            <person name="Marcos A.T."/>
            <person name="Martin J."/>
            <person name="McCluskey K."/>
            <person name="Medina H.R."/>
            <person name="Miralles-Duran A."/>
            <person name="Miyazaki A."/>
            <person name="Munoz-Torres E."/>
            <person name="Oguiza J.A."/>
            <person name="Ohm R."/>
            <person name="Olmedo M."/>
            <person name="Orejas M."/>
            <person name="Ortiz-Castellanos L."/>
            <person name="Pisabarro A.G."/>
            <person name="Rodriguez-Romero J."/>
            <person name="Ruiz-Herrera J."/>
            <person name="Ruiz-Vazquez R."/>
            <person name="Sanz C."/>
            <person name="Schackwitz W."/>
            <person name="Schmutz J."/>
            <person name="Shahriari M."/>
            <person name="Shelest E."/>
            <person name="Silva-Franco F."/>
            <person name="Soanes D."/>
            <person name="Syed K."/>
            <person name="Tagua V.G."/>
            <person name="Talbot N.J."/>
            <person name="Thon M."/>
            <person name="De vries R.P."/>
            <person name="Wiebenga A."/>
            <person name="Yadav J.S."/>
            <person name="Braun E.L."/>
            <person name="Baker S."/>
            <person name="Garre V."/>
            <person name="Horwitz B."/>
            <person name="Torres-Martinez S."/>
            <person name="Idnurm A."/>
            <person name="Herrera-Estrella A."/>
            <person name="Gabaldon T."/>
            <person name="Grigoriev I.V."/>
        </authorList>
    </citation>
    <scope>NUCLEOTIDE SEQUENCE [LARGE SCALE GENOMIC DNA]</scope>
    <source>
        <strain evidence="4">NRRL 1555(-)</strain>
    </source>
</reference>
<feature type="compositionally biased region" description="Low complexity" evidence="2">
    <location>
        <begin position="415"/>
        <end position="459"/>
    </location>
</feature>
<accession>A0A167NNW0</accession>